<dbReference type="Pfam" id="PF16371">
    <property type="entry name" value="MetallophosN"/>
    <property type="match status" value="1"/>
</dbReference>
<feature type="domain" description="Pyrrolo-quinoline quinone repeat" evidence="4">
    <location>
        <begin position="1122"/>
        <end position="1200"/>
    </location>
</feature>
<dbReference type="GeneID" id="95392470"/>
<feature type="domain" description="Calcineurin-like phosphoesterase N-terminal" evidence="5">
    <location>
        <begin position="330"/>
        <end position="395"/>
    </location>
</feature>
<dbReference type="SUPFAM" id="SSF56300">
    <property type="entry name" value="Metallo-dependent phosphatases"/>
    <property type="match status" value="1"/>
</dbReference>
<evidence type="ECO:0000313" key="7">
    <source>
        <dbReference type="Proteomes" id="UP000579945"/>
    </source>
</evidence>
<keyword evidence="7" id="KW-1185">Reference proteome</keyword>
<evidence type="ECO:0000256" key="3">
    <source>
        <dbReference type="SAM" id="SignalP"/>
    </source>
</evidence>
<dbReference type="Gene3D" id="2.60.40.10">
    <property type="entry name" value="Immunoglobulins"/>
    <property type="match status" value="1"/>
</dbReference>
<proteinExistence type="predicted"/>
<sequence>MYRQLVHIVRTAMLLAAVMAGVVVCAGPASAHLTREHGELVVTTSGGVTGGRLIVHRDVVTAERAGAWASDLLAGPCPVSAHGVAGDDGGVPDGMVVELAWACAVDSLDLSALLREAGLTEVIAEFDGTAADVTAVLPVLDVTGAHAPGASRPTAPWAPFALGGLGLLAVLVLVTRRRTRVAVVSVLTVAVLAPQAALADVTPEPGARTAAATGTLTLTTPNPRAGQPVSFSYQTDRPGTLNWVGLYGPGEKPGVAQSRVWVRAPQASGTVSLNTTALGEGTWIAYFMLNDGYEMLSAPLTFTLSGTGADVVTVQGTVFDDTDGDGVREQGEKGLEGVSVTDGAAWATTGADGAYTLRTDRARRETDLVNVVSPNGYTPVLRDDYIPAFFREVPQGQGPLTGLDFALVRSAAAADPKEKWLMISDVEVGNRTDAEYRSSLPRWKGQVEAMAEVDGATLTISTGDLTVTDYADVARRQGGYDLLREGLRQGRLGHPFYPVIGNHDLGGTPTSTGYAGTLEYWRRNVGPEWYSFDRDGRHVVVLEDNDSRGLNAQLEWLREDLRRHAVGKQVLVFAHRSLFTRWGPGAGMQPTVDELAKYDVRMFAAGHNQQAEYRRGAFARSVEVNNMGMYGIDAARPDYKILDFTGITGEDKGHVVSTHRQFGVNDDVALVSPAPGSVHGAEAGVPLEIYAEDDGRTPARATLTVRFKNGRIVWQREAMPFGARRNPEGIVNCYKGETCPQAHVSWTRAGGRITGLHPGAYTAELVVADTRGRAFPTVRAAFQVLADARVSKPRLGQEWTRQGGDEQGRSAAADDPGSTLDLRWAANTGEQFHLNGAAVSDGRVIVASQAFDSPYSMMLAYDALTGKEIWRTYLDGDAESHPTVHGGRVYLTTGVGRVYALDAATGKVAWESIDAEQVNPTNVRRYGRAGGPVSVFDLPGGRAVAVYHEWEGVRCRDAATGERLPGGFSAPAGWGEFHSTAIRRPGSTTAWLHSGSSQSLISMDLTTCRQVSTVDTGGDLYSQSSPAFTDKGLVTSTWTGTRGHDVSAGGKVLWHAKLGTSATCEYGPPPVTGPATWDSMAYVAGQDGVVRAFDTAGPDPAKPVWETPLGYLPGESPMEDRWRAGTMCTANGLGSPAMHALVTRSTVYAGTWDGRVVAMERASGRVLAQHDLGGGVASSLSISGDVLYALTDDGSIHALATR</sequence>
<keyword evidence="2" id="KW-0812">Transmembrane</keyword>
<dbReference type="RefSeq" id="WP_221241306.1">
    <property type="nucleotide sequence ID" value="NZ_JACIBV010000001.1"/>
</dbReference>
<evidence type="ECO:0000256" key="2">
    <source>
        <dbReference type="SAM" id="Phobius"/>
    </source>
</evidence>
<feature type="chain" id="PRO_5030524069" evidence="3">
    <location>
        <begin position="32"/>
        <end position="1202"/>
    </location>
</feature>
<accession>A0A7W5V4B6</accession>
<dbReference type="InterPro" id="IPR013783">
    <property type="entry name" value="Ig-like_fold"/>
</dbReference>
<keyword evidence="2" id="KW-0472">Membrane</keyword>
<evidence type="ECO:0000256" key="1">
    <source>
        <dbReference type="SAM" id="MobiDB-lite"/>
    </source>
</evidence>
<evidence type="ECO:0000313" key="6">
    <source>
        <dbReference type="EMBL" id="MBB3730317.1"/>
    </source>
</evidence>
<dbReference type="AlphaFoldDB" id="A0A7W5V4B6"/>
<gene>
    <name evidence="6" type="ORF">FHR33_006177</name>
</gene>
<dbReference type="PANTHER" id="PTHR34512">
    <property type="entry name" value="CELL SURFACE PROTEIN"/>
    <property type="match status" value="1"/>
</dbReference>
<dbReference type="SUPFAM" id="SSF117074">
    <property type="entry name" value="Hypothetical protein PA1324"/>
    <property type="match status" value="1"/>
</dbReference>
<dbReference type="SUPFAM" id="SSF50998">
    <property type="entry name" value="Quinoprotein alcohol dehydrogenase-like"/>
    <property type="match status" value="1"/>
</dbReference>
<dbReference type="InterPro" id="IPR002372">
    <property type="entry name" value="PQQ_rpt_dom"/>
</dbReference>
<organism evidence="6 7">
    <name type="scientific">Nonomuraea dietziae</name>
    <dbReference type="NCBI Taxonomy" id="65515"/>
    <lineage>
        <taxon>Bacteria</taxon>
        <taxon>Bacillati</taxon>
        <taxon>Actinomycetota</taxon>
        <taxon>Actinomycetes</taxon>
        <taxon>Streptosporangiales</taxon>
        <taxon>Streptosporangiaceae</taxon>
        <taxon>Nonomuraea</taxon>
    </lineage>
</organism>
<reference evidence="6 7" key="1">
    <citation type="submission" date="2020-08" db="EMBL/GenBank/DDBJ databases">
        <title>Sequencing the genomes of 1000 actinobacteria strains.</title>
        <authorList>
            <person name="Klenk H.-P."/>
        </authorList>
    </citation>
    <scope>NUCLEOTIDE SEQUENCE [LARGE SCALE GENOMIC DNA]</scope>
    <source>
        <strain evidence="6 7">DSM 44320</strain>
    </source>
</reference>
<keyword evidence="2" id="KW-1133">Transmembrane helix</keyword>
<dbReference type="PANTHER" id="PTHR34512:SF30">
    <property type="entry name" value="OUTER MEMBRANE PROTEIN ASSEMBLY FACTOR BAMB"/>
    <property type="match status" value="1"/>
</dbReference>
<keyword evidence="3" id="KW-0732">Signal</keyword>
<feature type="signal peptide" evidence="3">
    <location>
        <begin position="1"/>
        <end position="31"/>
    </location>
</feature>
<feature type="transmembrane region" description="Helical" evidence="2">
    <location>
        <begin position="157"/>
        <end position="174"/>
    </location>
</feature>
<dbReference type="SMART" id="SM00564">
    <property type="entry name" value="PQQ"/>
    <property type="match status" value="4"/>
</dbReference>
<dbReference type="InterPro" id="IPR011047">
    <property type="entry name" value="Quinoprotein_ADH-like_sf"/>
</dbReference>
<evidence type="ECO:0000259" key="4">
    <source>
        <dbReference type="Pfam" id="PF13360"/>
    </source>
</evidence>
<dbReference type="Gene3D" id="3.60.21.10">
    <property type="match status" value="1"/>
</dbReference>
<protein>
    <submittedName>
        <fullName evidence="6">Outer membrane protein assembly factor BamB</fullName>
    </submittedName>
</protein>
<dbReference type="InterPro" id="IPR029052">
    <property type="entry name" value="Metallo-depent_PP-like"/>
</dbReference>
<name>A0A7W5V4B6_9ACTN</name>
<dbReference type="InterPro" id="IPR015943">
    <property type="entry name" value="WD40/YVTN_repeat-like_dom_sf"/>
</dbReference>
<evidence type="ECO:0000259" key="5">
    <source>
        <dbReference type="Pfam" id="PF16371"/>
    </source>
</evidence>
<dbReference type="GO" id="GO:0005975">
    <property type="term" value="P:carbohydrate metabolic process"/>
    <property type="evidence" value="ECO:0007669"/>
    <property type="project" value="UniProtKB-ARBA"/>
</dbReference>
<comment type="caution">
    <text evidence="6">The sequence shown here is derived from an EMBL/GenBank/DDBJ whole genome shotgun (WGS) entry which is preliminary data.</text>
</comment>
<feature type="transmembrane region" description="Helical" evidence="2">
    <location>
        <begin position="181"/>
        <end position="199"/>
    </location>
</feature>
<dbReference type="Gene3D" id="2.130.10.10">
    <property type="entry name" value="YVTN repeat-like/Quinoprotein amine dehydrogenase"/>
    <property type="match status" value="2"/>
</dbReference>
<dbReference type="Pfam" id="PF13360">
    <property type="entry name" value="PQQ_2"/>
    <property type="match status" value="2"/>
</dbReference>
<feature type="domain" description="Pyrrolo-quinoline quinone repeat" evidence="4">
    <location>
        <begin position="824"/>
        <end position="945"/>
    </location>
</feature>
<dbReference type="InterPro" id="IPR032285">
    <property type="entry name" value="Metallophos_N"/>
</dbReference>
<dbReference type="InterPro" id="IPR018391">
    <property type="entry name" value="PQQ_b-propeller_rpt"/>
</dbReference>
<dbReference type="EMBL" id="JACIBV010000001">
    <property type="protein sequence ID" value="MBB3730317.1"/>
    <property type="molecule type" value="Genomic_DNA"/>
</dbReference>
<dbReference type="Proteomes" id="UP000579945">
    <property type="component" value="Unassembled WGS sequence"/>
</dbReference>
<feature type="region of interest" description="Disordered" evidence="1">
    <location>
        <begin position="794"/>
        <end position="817"/>
    </location>
</feature>